<dbReference type="PANTHER" id="PTHR12220:SF13">
    <property type="entry name" value="LARGE RIBOSOMAL SUBUNIT PROTEIN UL16M"/>
    <property type="match status" value="1"/>
</dbReference>
<dbReference type="InterPro" id="IPR036920">
    <property type="entry name" value="Ribosomal_uL16_sf"/>
</dbReference>
<keyword evidence="3 4" id="KW-0687">Ribonucleoprotein</keyword>
<dbReference type="GO" id="GO:0003735">
    <property type="term" value="F:structural constituent of ribosome"/>
    <property type="evidence" value="ECO:0007669"/>
    <property type="project" value="InterPro"/>
</dbReference>
<evidence type="ECO:0000256" key="2">
    <source>
        <dbReference type="ARBA" id="ARBA00022980"/>
    </source>
</evidence>
<dbReference type="NCBIfam" id="TIGR01164">
    <property type="entry name" value="rplP_bact"/>
    <property type="match status" value="1"/>
</dbReference>
<evidence type="ECO:0000256" key="1">
    <source>
        <dbReference type="ARBA" id="ARBA00008931"/>
    </source>
</evidence>
<sequence>MLFPKKVKHRKWHTMRKNPNKVGPATRGVNVSFGSYGLKALTPGRITSNQIESARKAIIRNLGKTGRVWIRIFPDMPFTKKPAEVKMGKGKGDIQGYHVRVLAGQVLFEADGVAPVVAIESLRKGGTKMPVKTKIVTRH</sequence>
<dbReference type="InterPro" id="IPR020798">
    <property type="entry name" value="Ribosomal_uL16_CS"/>
</dbReference>
<dbReference type="PROSITE" id="PS00586">
    <property type="entry name" value="RIBOSOMAL_L16_1"/>
    <property type="match status" value="1"/>
</dbReference>
<feature type="region of interest" description="Disordered" evidence="6">
    <location>
        <begin position="1"/>
        <end position="26"/>
    </location>
</feature>
<evidence type="ECO:0000313" key="7">
    <source>
        <dbReference type="EMBL" id="OHB12817.1"/>
    </source>
</evidence>
<evidence type="ECO:0000256" key="4">
    <source>
        <dbReference type="RuleBase" id="RU004413"/>
    </source>
</evidence>
<dbReference type="EMBL" id="MHWS01000003">
    <property type="protein sequence ID" value="OHB12817.1"/>
    <property type="molecule type" value="Genomic_DNA"/>
</dbReference>
<proteinExistence type="inferred from homology"/>
<comment type="subunit">
    <text evidence="5">Part of the 50S ribosomal subunit.</text>
</comment>
<dbReference type="GO" id="GO:0019843">
    <property type="term" value="F:rRNA binding"/>
    <property type="evidence" value="ECO:0007669"/>
    <property type="project" value="UniProtKB-KW"/>
</dbReference>
<dbReference type="GO" id="GO:0006412">
    <property type="term" value="P:translation"/>
    <property type="evidence" value="ECO:0007669"/>
    <property type="project" value="InterPro"/>
</dbReference>
<dbReference type="InterPro" id="IPR047873">
    <property type="entry name" value="Ribosomal_uL16"/>
</dbReference>
<dbReference type="Pfam" id="PF00252">
    <property type="entry name" value="Ribosomal_L16"/>
    <property type="match status" value="1"/>
</dbReference>
<dbReference type="SUPFAM" id="SSF54686">
    <property type="entry name" value="Ribosomal protein L16p/L10e"/>
    <property type="match status" value="1"/>
</dbReference>
<keyword evidence="2 4" id="KW-0689">Ribosomal protein</keyword>
<gene>
    <name evidence="7" type="ORF">A3G46_02265</name>
</gene>
<dbReference type="GO" id="GO:0000049">
    <property type="term" value="F:tRNA binding"/>
    <property type="evidence" value="ECO:0007669"/>
    <property type="project" value="UniProtKB-KW"/>
</dbReference>
<evidence type="ECO:0000256" key="5">
    <source>
        <dbReference type="RuleBase" id="RU004414"/>
    </source>
</evidence>
<evidence type="ECO:0000313" key="8">
    <source>
        <dbReference type="Proteomes" id="UP000177276"/>
    </source>
</evidence>
<comment type="similarity">
    <text evidence="1 4">Belongs to the universal ribosomal protein uL16 family.</text>
</comment>
<name>A0A1G2UTU8_9BACT</name>
<comment type="caution">
    <text evidence="7">The sequence shown here is derived from an EMBL/GenBank/DDBJ whole genome shotgun (WGS) entry which is preliminary data.</text>
</comment>
<dbReference type="InterPro" id="IPR000114">
    <property type="entry name" value="Ribosomal_uL16_bact-type"/>
</dbReference>
<reference evidence="7 8" key="1">
    <citation type="journal article" date="2016" name="Nat. Commun.">
        <title>Thousands of microbial genomes shed light on interconnected biogeochemical processes in an aquifer system.</title>
        <authorList>
            <person name="Anantharaman K."/>
            <person name="Brown C.T."/>
            <person name="Hug L.A."/>
            <person name="Sharon I."/>
            <person name="Castelle C.J."/>
            <person name="Probst A.J."/>
            <person name="Thomas B.C."/>
            <person name="Singh A."/>
            <person name="Wilkins M.J."/>
            <person name="Karaoz U."/>
            <person name="Brodie E.L."/>
            <person name="Williams K.H."/>
            <person name="Hubbard S.S."/>
            <person name="Banfield J.F."/>
        </authorList>
    </citation>
    <scope>NUCLEOTIDE SEQUENCE [LARGE SCALE GENOMIC DNA]</scope>
</reference>
<dbReference type="PANTHER" id="PTHR12220">
    <property type="entry name" value="50S/60S RIBOSOMAL PROTEIN L16"/>
    <property type="match status" value="1"/>
</dbReference>
<dbReference type="PRINTS" id="PR00060">
    <property type="entry name" value="RIBOSOMALL16"/>
</dbReference>
<evidence type="ECO:0000256" key="3">
    <source>
        <dbReference type="ARBA" id="ARBA00023274"/>
    </source>
</evidence>
<organism evidence="7 8">
    <name type="scientific">Candidatus Zambryskibacteria bacterium RIFCSPLOWO2_12_FULL_39_16</name>
    <dbReference type="NCBI Taxonomy" id="1802775"/>
    <lineage>
        <taxon>Bacteria</taxon>
        <taxon>Candidatus Zambryskiibacteriota</taxon>
    </lineage>
</organism>
<dbReference type="Proteomes" id="UP000177276">
    <property type="component" value="Unassembled WGS sequence"/>
</dbReference>
<dbReference type="CDD" id="cd01433">
    <property type="entry name" value="Ribosomal_L16_L10e"/>
    <property type="match status" value="1"/>
</dbReference>
<keyword evidence="5" id="KW-0820">tRNA-binding</keyword>
<keyword evidence="5" id="KW-0694">RNA-binding</keyword>
<dbReference type="AlphaFoldDB" id="A0A1G2UTU8"/>
<feature type="compositionally biased region" description="Basic residues" evidence="6">
    <location>
        <begin position="1"/>
        <end position="19"/>
    </location>
</feature>
<dbReference type="Gene3D" id="3.90.1170.10">
    <property type="entry name" value="Ribosomal protein L10e/L16"/>
    <property type="match status" value="1"/>
</dbReference>
<comment type="function">
    <text evidence="5">Binds 23S rRNA and is also seen to make contacts with the A and possibly P site tRNAs.</text>
</comment>
<dbReference type="GO" id="GO:0022625">
    <property type="term" value="C:cytosolic large ribosomal subunit"/>
    <property type="evidence" value="ECO:0007669"/>
    <property type="project" value="TreeGrafter"/>
</dbReference>
<evidence type="ECO:0000256" key="6">
    <source>
        <dbReference type="SAM" id="MobiDB-lite"/>
    </source>
</evidence>
<protein>
    <recommendedName>
        <fullName evidence="5">50S ribosomal protein L16</fullName>
    </recommendedName>
</protein>
<accession>A0A1G2UTU8</accession>
<dbReference type="InterPro" id="IPR016180">
    <property type="entry name" value="Ribosomal_uL16_dom"/>
</dbReference>
<keyword evidence="5" id="KW-0699">rRNA-binding</keyword>